<reference evidence="2 3" key="1">
    <citation type="submission" date="2021-07" db="EMBL/GenBank/DDBJ databases">
        <authorList>
            <person name="Palmer J.M."/>
        </authorList>
    </citation>
    <scope>NUCLEOTIDE SEQUENCE [LARGE SCALE GENOMIC DNA]</scope>
    <source>
        <strain evidence="2 3">AT_MEX2019</strain>
        <tissue evidence="2">Muscle</tissue>
    </source>
</reference>
<feature type="compositionally biased region" description="Basic residues" evidence="1">
    <location>
        <begin position="91"/>
        <end position="101"/>
    </location>
</feature>
<sequence>MLSHVGIEVPQQNDGVPERGTIRHLRQGHQEDCTPHHCLGHRPKQWSETSPNPKTQRCDPLIHWGKAQDKTAELGATSTPTLPAASPRAPLQRRKSPASLE</sequence>
<name>A0ABU7AAG3_9TELE</name>
<proteinExistence type="predicted"/>
<keyword evidence="3" id="KW-1185">Reference proteome</keyword>
<dbReference type="Proteomes" id="UP001345963">
    <property type="component" value="Unassembled WGS sequence"/>
</dbReference>
<evidence type="ECO:0000256" key="1">
    <source>
        <dbReference type="SAM" id="MobiDB-lite"/>
    </source>
</evidence>
<comment type="caution">
    <text evidence="2">The sequence shown here is derived from an EMBL/GenBank/DDBJ whole genome shotgun (WGS) entry which is preliminary data.</text>
</comment>
<feature type="region of interest" description="Disordered" evidence="1">
    <location>
        <begin position="69"/>
        <end position="101"/>
    </location>
</feature>
<accession>A0ABU7AAG3</accession>
<dbReference type="EMBL" id="JAHUTI010010174">
    <property type="protein sequence ID" value="MED6235117.1"/>
    <property type="molecule type" value="Genomic_DNA"/>
</dbReference>
<evidence type="ECO:0000313" key="3">
    <source>
        <dbReference type="Proteomes" id="UP001345963"/>
    </source>
</evidence>
<organism evidence="2 3">
    <name type="scientific">Ataeniobius toweri</name>
    <dbReference type="NCBI Taxonomy" id="208326"/>
    <lineage>
        <taxon>Eukaryota</taxon>
        <taxon>Metazoa</taxon>
        <taxon>Chordata</taxon>
        <taxon>Craniata</taxon>
        <taxon>Vertebrata</taxon>
        <taxon>Euteleostomi</taxon>
        <taxon>Actinopterygii</taxon>
        <taxon>Neopterygii</taxon>
        <taxon>Teleostei</taxon>
        <taxon>Neoteleostei</taxon>
        <taxon>Acanthomorphata</taxon>
        <taxon>Ovalentaria</taxon>
        <taxon>Atherinomorphae</taxon>
        <taxon>Cyprinodontiformes</taxon>
        <taxon>Goodeidae</taxon>
        <taxon>Ataeniobius</taxon>
    </lineage>
</organism>
<evidence type="ECO:0000313" key="2">
    <source>
        <dbReference type="EMBL" id="MED6235117.1"/>
    </source>
</evidence>
<gene>
    <name evidence="2" type="ORF">ATANTOWER_016340</name>
</gene>
<protein>
    <submittedName>
        <fullName evidence="2">Uncharacterized protein</fullName>
    </submittedName>
</protein>